<name>A0A0F0LKZ0_9MICO</name>
<organism evidence="5 6">
    <name type="scientific">Microbacterium azadirachtae</name>
    <dbReference type="NCBI Taxonomy" id="582680"/>
    <lineage>
        <taxon>Bacteria</taxon>
        <taxon>Bacillati</taxon>
        <taxon>Actinomycetota</taxon>
        <taxon>Actinomycetes</taxon>
        <taxon>Micrococcales</taxon>
        <taxon>Microbacteriaceae</taxon>
        <taxon>Microbacterium</taxon>
    </lineage>
</organism>
<dbReference type="GO" id="GO:0000976">
    <property type="term" value="F:transcription cis-regulatory region binding"/>
    <property type="evidence" value="ECO:0007669"/>
    <property type="project" value="TreeGrafter"/>
</dbReference>
<dbReference type="Gene3D" id="1.10.260.40">
    <property type="entry name" value="lambda repressor-like DNA-binding domains"/>
    <property type="match status" value="1"/>
</dbReference>
<dbReference type="PANTHER" id="PTHR30146:SF109">
    <property type="entry name" value="HTH-TYPE TRANSCRIPTIONAL REGULATOR GALS"/>
    <property type="match status" value="1"/>
</dbReference>
<dbReference type="CDD" id="cd01392">
    <property type="entry name" value="HTH_LacI"/>
    <property type="match status" value="1"/>
</dbReference>
<dbReference type="InterPro" id="IPR028082">
    <property type="entry name" value="Peripla_BP_I"/>
</dbReference>
<sequence length="354" mass="36235">MPGRTLAGVSESKPQRAVGVRDVAARAGVSRQTVSRVLNEHPDVAPETHARVVAAMDELGYRMNNAARALGTHRTRTIGVLASDALQYGPSRSMAAIEASARGAGYWITAAFADSGDEASVAAAIEHLRAQSVDGLIVFAPHAHTLEALDALRIGIPVVILHAAERSGFSVDQRAGARVAVAVLADAGHERIAHLAGPADWLEAEARAAGFVEELAARGLQPGVVLGGDWSPRSGHEAAAAVIASGATAVFAANDQMALGLIGGLRAAGVAVPERISIVGFDDVPEAAYAWPPLTTVRQDFEELARRAVAQVIAEGGGGPASAAAAARAAGPTGTADPIPPVLILRDSVVPPPR</sequence>
<keyword evidence="2" id="KW-0238">DNA-binding</keyword>
<dbReference type="PROSITE" id="PS50932">
    <property type="entry name" value="HTH_LACI_2"/>
    <property type="match status" value="1"/>
</dbReference>
<evidence type="ECO:0000256" key="3">
    <source>
        <dbReference type="ARBA" id="ARBA00023163"/>
    </source>
</evidence>
<dbReference type="InterPro" id="IPR010982">
    <property type="entry name" value="Lambda_DNA-bd_dom_sf"/>
</dbReference>
<dbReference type="GO" id="GO:0003700">
    <property type="term" value="F:DNA-binding transcription factor activity"/>
    <property type="evidence" value="ECO:0007669"/>
    <property type="project" value="TreeGrafter"/>
</dbReference>
<dbReference type="Gene3D" id="3.40.50.2300">
    <property type="match status" value="2"/>
</dbReference>
<evidence type="ECO:0000256" key="2">
    <source>
        <dbReference type="ARBA" id="ARBA00023125"/>
    </source>
</evidence>
<dbReference type="EMBL" id="JYIX01000032">
    <property type="protein sequence ID" value="KJL33813.1"/>
    <property type="molecule type" value="Genomic_DNA"/>
</dbReference>
<keyword evidence="1" id="KW-0805">Transcription regulation</keyword>
<dbReference type="SMART" id="SM00354">
    <property type="entry name" value="HTH_LACI"/>
    <property type="match status" value="1"/>
</dbReference>
<evidence type="ECO:0000256" key="1">
    <source>
        <dbReference type="ARBA" id="ARBA00023015"/>
    </source>
</evidence>
<dbReference type="InterPro" id="IPR046335">
    <property type="entry name" value="LacI/GalR-like_sensor"/>
</dbReference>
<reference evidence="5 6" key="1">
    <citation type="submission" date="2015-02" db="EMBL/GenBank/DDBJ databases">
        <title>Draft genome sequences of ten Microbacterium spp. with emphasis on heavy metal contaminated environments.</title>
        <authorList>
            <person name="Corretto E."/>
        </authorList>
    </citation>
    <scope>NUCLEOTIDE SEQUENCE [LARGE SCALE GENOMIC DNA]</scope>
    <source>
        <strain evidence="5 6">ARN176</strain>
    </source>
</reference>
<dbReference type="SUPFAM" id="SSF47413">
    <property type="entry name" value="lambda repressor-like DNA-binding domains"/>
    <property type="match status" value="1"/>
</dbReference>
<dbReference type="PATRIC" id="fig|582680.6.peg.1661"/>
<proteinExistence type="predicted"/>
<dbReference type="Pfam" id="PF13377">
    <property type="entry name" value="Peripla_BP_3"/>
    <property type="match status" value="1"/>
</dbReference>
<gene>
    <name evidence="5" type="primary">lacI_3</name>
    <name evidence="5" type="ORF">RS86_01610</name>
</gene>
<protein>
    <submittedName>
        <fullName evidence="5">Lactose operon repressor</fullName>
    </submittedName>
</protein>
<dbReference type="InterPro" id="IPR000843">
    <property type="entry name" value="HTH_LacI"/>
</dbReference>
<evidence type="ECO:0000313" key="6">
    <source>
        <dbReference type="Proteomes" id="UP000033740"/>
    </source>
</evidence>
<keyword evidence="6" id="KW-1185">Reference proteome</keyword>
<evidence type="ECO:0000259" key="4">
    <source>
        <dbReference type="PROSITE" id="PS50932"/>
    </source>
</evidence>
<dbReference type="AlphaFoldDB" id="A0A0F0LKZ0"/>
<dbReference type="SUPFAM" id="SSF53822">
    <property type="entry name" value="Periplasmic binding protein-like I"/>
    <property type="match status" value="1"/>
</dbReference>
<feature type="domain" description="HTH lacI-type" evidence="4">
    <location>
        <begin position="18"/>
        <end position="72"/>
    </location>
</feature>
<dbReference type="PANTHER" id="PTHR30146">
    <property type="entry name" value="LACI-RELATED TRANSCRIPTIONAL REPRESSOR"/>
    <property type="match status" value="1"/>
</dbReference>
<dbReference type="CDD" id="cd01574">
    <property type="entry name" value="PBP1_LacI"/>
    <property type="match status" value="1"/>
</dbReference>
<comment type="caution">
    <text evidence="5">The sequence shown here is derived from an EMBL/GenBank/DDBJ whole genome shotgun (WGS) entry which is preliminary data.</text>
</comment>
<dbReference type="Proteomes" id="UP000033740">
    <property type="component" value="Unassembled WGS sequence"/>
</dbReference>
<evidence type="ECO:0000313" key="5">
    <source>
        <dbReference type="EMBL" id="KJL33813.1"/>
    </source>
</evidence>
<dbReference type="STRING" id="582680.RS86_01610"/>
<dbReference type="Pfam" id="PF00356">
    <property type="entry name" value="LacI"/>
    <property type="match status" value="1"/>
</dbReference>
<keyword evidence="3" id="KW-0804">Transcription</keyword>
<dbReference type="PROSITE" id="PS00356">
    <property type="entry name" value="HTH_LACI_1"/>
    <property type="match status" value="1"/>
</dbReference>
<accession>A0A0F0LKZ0</accession>